<organism evidence="3 4">
    <name type="scientific">Candidatus Glomeribacter gigasporarum BEG34</name>
    <dbReference type="NCBI Taxonomy" id="1070319"/>
    <lineage>
        <taxon>Bacteria</taxon>
        <taxon>Pseudomonadati</taxon>
        <taxon>Pseudomonadota</taxon>
        <taxon>Betaproteobacteria</taxon>
        <taxon>Burkholderiales</taxon>
        <taxon>Burkholderiaceae</taxon>
        <taxon>Candidatus Glomeribacter</taxon>
    </lineage>
</organism>
<proteinExistence type="predicted"/>
<gene>
    <name evidence="3" type="ORF">CAGGBEG34_200009</name>
</gene>
<dbReference type="Pfam" id="PF10671">
    <property type="entry name" value="TcpQ"/>
    <property type="match status" value="1"/>
</dbReference>
<name>G2J8B4_9BURK</name>
<evidence type="ECO:0000313" key="4">
    <source>
        <dbReference type="Proteomes" id="UP000054051"/>
    </source>
</evidence>
<evidence type="ECO:0000313" key="3">
    <source>
        <dbReference type="EMBL" id="CCD29011.1"/>
    </source>
</evidence>
<dbReference type="InterPro" id="IPR018927">
    <property type="entry name" value="Pilus_synth_Q_C"/>
</dbReference>
<dbReference type="RefSeq" id="WP_006682254.1">
    <property type="nucleotide sequence ID" value="NZ_CAFB01000037.1"/>
</dbReference>
<evidence type="ECO:0000259" key="2">
    <source>
        <dbReference type="Pfam" id="PF10671"/>
    </source>
</evidence>
<sequence length="148" mass="16382">MPARVYLFLMTALFSARAAWAAFYIDEDAPVAIRPIATATPHPSTLDANANAAAVPAAIRDRPPRTWTLTASQSLRGNLERWVSQAGYRTLEWRALRAVQTVHPAAYTGSFLDALQWIANRAPELDFLLLKDQRILRVVDAGLDKPAQ</sequence>
<dbReference type="STRING" id="1070319.CAGGBEG34_200009"/>
<evidence type="ECO:0000256" key="1">
    <source>
        <dbReference type="SAM" id="SignalP"/>
    </source>
</evidence>
<feature type="domain" description="Toxin co-regulated pilus biosynthesis protein Q C-terminal" evidence="2">
    <location>
        <begin position="65"/>
        <end position="121"/>
    </location>
</feature>
<dbReference type="AlphaFoldDB" id="G2J8B4"/>
<dbReference type="Proteomes" id="UP000054051">
    <property type="component" value="Unassembled WGS sequence"/>
</dbReference>
<accession>G2J8B4</accession>
<protein>
    <recommendedName>
        <fullName evidence="2">Toxin co-regulated pilus biosynthesis protein Q C-terminal domain-containing protein</fullName>
    </recommendedName>
</protein>
<dbReference type="EMBL" id="CAFB01000037">
    <property type="protein sequence ID" value="CCD29011.1"/>
    <property type="molecule type" value="Genomic_DNA"/>
</dbReference>
<feature type="signal peptide" evidence="1">
    <location>
        <begin position="1"/>
        <end position="21"/>
    </location>
</feature>
<dbReference type="OrthoDB" id="9114330at2"/>
<dbReference type="eggNOG" id="ENOG502ZIM9">
    <property type="taxonomic scope" value="Bacteria"/>
</dbReference>
<keyword evidence="4" id="KW-1185">Reference proteome</keyword>
<reference evidence="3 4" key="1">
    <citation type="submission" date="2011-08" db="EMBL/GenBank/DDBJ databases">
        <title>The genome of the obligate endobacterium of an arbuscular mycorrhizal fungus reveals an interphylum network of nutritional interactions.</title>
        <authorList>
            <person name="Ghignone S."/>
            <person name="Salvioli A."/>
            <person name="Anca I."/>
            <person name="Lumini E."/>
            <person name="Ortu G."/>
            <person name="Petiti L."/>
            <person name="Cruveiller S."/>
            <person name="Bianciotto V."/>
            <person name="Piffanelli P."/>
            <person name="Lanfranco L."/>
            <person name="Bonfante P."/>
        </authorList>
    </citation>
    <scope>NUCLEOTIDE SEQUENCE [LARGE SCALE GENOMIC DNA]</scope>
    <source>
        <strain evidence="3 4">BEG34</strain>
    </source>
</reference>
<feature type="chain" id="PRO_5003431546" description="Toxin co-regulated pilus biosynthesis protein Q C-terminal domain-containing protein" evidence="1">
    <location>
        <begin position="22"/>
        <end position="148"/>
    </location>
</feature>
<comment type="caution">
    <text evidence="3">The sequence shown here is derived from an EMBL/GenBank/DDBJ whole genome shotgun (WGS) entry which is preliminary data.</text>
</comment>
<keyword evidence="1" id="KW-0732">Signal</keyword>